<dbReference type="GO" id="GO:0035556">
    <property type="term" value="P:intracellular signal transduction"/>
    <property type="evidence" value="ECO:0007669"/>
    <property type="project" value="InterPro"/>
</dbReference>
<keyword evidence="4" id="KW-0378">Hydrolase</keyword>
<dbReference type="EMBL" id="KZ992429">
    <property type="protein sequence ID" value="RKP11027.1"/>
    <property type="molecule type" value="Genomic_DNA"/>
</dbReference>
<dbReference type="PANTHER" id="PTHR18896">
    <property type="entry name" value="PHOSPHOLIPASE D"/>
    <property type="match status" value="1"/>
</dbReference>
<comment type="catalytic activity">
    <reaction evidence="1">
        <text>a 1,2-diacyl-sn-glycero-3-phosphocholine + H2O = a 1,2-diacyl-sn-glycero-3-phosphate + choline + H(+)</text>
        <dbReference type="Rhea" id="RHEA:14445"/>
        <dbReference type="ChEBI" id="CHEBI:15354"/>
        <dbReference type="ChEBI" id="CHEBI:15377"/>
        <dbReference type="ChEBI" id="CHEBI:15378"/>
        <dbReference type="ChEBI" id="CHEBI:57643"/>
        <dbReference type="ChEBI" id="CHEBI:58608"/>
        <dbReference type="EC" id="3.1.4.4"/>
    </reaction>
</comment>
<evidence type="ECO:0000256" key="4">
    <source>
        <dbReference type="ARBA" id="ARBA00022801"/>
    </source>
</evidence>
<dbReference type="Gene3D" id="3.30.870.10">
    <property type="entry name" value="Endonuclease Chain A"/>
    <property type="match status" value="3"/>
</dbReference>
<keyword evidence="3" id="KW-0677">Repeat</keyword>
<dbReference type="Pfam" id="PF00614">
    <property type="entry name" value="PLDc"/>
    <property type="match status" value="1"/>
</dbReference>
<dbReference type="Pfam" id="PF13091">
    <property type="entry name" value="PLDc_2"/>
    <property type="match status" value="1"/>
</dbReference>
<dbReference type="InterPro" id="IPR015679">
    <property type="entry name" value="PLipase_D_fam"/>
</dbReference>
<evidence type="ECO:0000313" key="8">
    <source>
        <dbReference type="EMBL" id="RKP11027.1"/>
    </source>
</evidence>
<accession>A0A4P9XXI1</accession>
<evidence type="ECO:0000256" key="3">
    <source>
        <dbReference type="ARBA" id="ARBA00022737"/>
    </source>
</evidence>
<dbReference type="InterPro" id="IPR001736">
    <property type="entry name" value="PLipase_D/transphosphatidylase"/>
</dbReference>
<dbReference type="OrthoDB" id="14911at2759"/>
<evidence type="ECO:0000256" key="5">
    <source>
        <dbReference type="ARBA" id="ARBA00022963"/>
    </source>
</evidence>
<dbReference type="CDD" id="cd09138">
    <property type="entry name" value="PLDc_vPLD1_2_yPLD_like_1"/>
    <property type="match status" value="1"/>
</dbReference>
<keyword evidence="9" id="KW-1185">Reference proteome</keyword>
<organism evidence="8 9">
    <name type="scientific">Thamnocephalis sphaerospora</name>
    <dbReference type="NCBI Taxonomy" id="78915"/>
    <lineage>
        <taxon>Eukaryota</taxon>
        <taxon>Fungi</taxon>
        <taxon>Fungi incertae sedis</taxon>
        <taxon>Zoopagomycota</taxon>
        <taxon>Zoopagomycotina</taxon>
        <taxon>Zoopagomycetes</taxon>
        <taxon>Zoopagales</taxon>
        <taxon>Sigmoideomycetaceae</taxon>
        <taxon>Thamnocephalis</taxon>
    </lineage>
</organism>
<proteinExistence type="predicted"/>
<keyword evidence="5" id="KW-0442">Lipid degradation</keyword>
<dbReference type="GO" id="GO:0006654">
    <property type="term" value="P:phosphatidic acid biosynthetic process"/>
    <property type="evidence" value="ECO:0007669"/>
    <property type="project" value="InterPro"/>
</dbReference>
<evidence type="ECO:0000259" key="7">
    <source>
        <dbReference type="PROSITE" id="PS50035"/>
    </source>
</evidence>
<dbReference type="PANTHER" id="PTHR18896:SF76">
    <property type="entry name" value="PHOSPHOLIPASE"/>
    <property type="match status" value="1"/>
</dbReference>
<dbReference type="STRING" id="78915.A0A4P9XXI1"/>
<feature type="domain" description="PLD phosphodiesterase" evidence="7">
    <location>
        <begin position="526"/>
        <end position="553"/>
    </location>
</feature>
<name>A0A4P9XXI1_9FUNG</name>
<dbReference type="PROSITE" id="PS50035">
    <property type="entry name" value="PLD"/>
    <property type="match status" value="2"/>
</dbReference>
<dbReference type="SMART" id="SM00155">
    <property type="entry name" value="PLDc"/>
    <property type="match status" value="2"/>
</dbReference>
<gene>
    <name evidence="8" type="ORF">THASP1DRAFT_12073</name>
</gene>
<reference evidence="9" key="1">
    <citation type="journal article" date="2018" name="Nat. Microbiol.">
        <title>Leveraging single-cell genomics to expand the fungal tree of life.</title>
        <authorList>
            <person name="Ahrendt S.R."/>
            <person name="Quandt C.A."/>
            <person name="Ciobanu D."/>
            <person name="Clum A."/>
            <person name="Salamov A."/>
            <person name="Andreopoulos B."/>
            <person name="Cheng J.F."/>
            <person name="Woyke T."/>
            <person name="Pelin A."/>
            <person name="Henrissat B."/>
            <person name="Reynolds N.K."/>
            <person name="Benny G.L."/>
            <person name="Smith M.E."/>
            <person name="James T.Y."/>
            <person name="Grigoriev I.V."/>
        </authorList>
    </citation>
    <scope>NUCLEOTIDE SEQUENCE [LARGE SCALE GENOMIC DNA]</scope>
    <source>
        <strain evidence="9">RSA 1356</strain>
    </source>
</reference>
<evidence type="ECO:0000313" key="9">
    <source>
        <dbReference type="Proteomes" id="UP000271241"/>
    </source>
</evidence>
<dbReference type="CDD" id="cd09141">
    <property type="entry name" value="PLDc_vPLD1_2_yPLD_like_2"/>
    <property type="match status" value="1"/>
</dbReference>
<dbReference type="InterPro" id="IPR025202">
    <property type="entry name" value="PLD-like_dom"/>
</dbReference>
<dbReference type="Proteomes" id="UP000271241">
    <property type="component" value="Unassembled WGS sequence"/>
</dbReference>
<sequence>MQRKQTRFVHRYRFGSFAPIRTRSQATWFVDGHDYFAAVADALEQATETIYIEGWWVSPELYLKRPPATNTQYRLDRLLVKKAEEGVQVYVVVYKEVSLALTINSAYTKTTLKNLHPNIRVQRHPDHGAGATFLWAHHEKMVIVDSQVAFVGGLDMCFGRYDTHGHRLADFDPNYDVINDEYWPGQDYSNPRVKDFSRVDRPELRLVDRRYVPRMPWHDVSLCVVGQAARDVARHFVERWNFIKLDKGMVKEQIPFLMPSGEFVSTRDEQVSRGTCSIQVIRSSAPWSSGVEHEASAHNAYLEVISKAQHFIYIENQFFVTSTKDDPDFTIKNNIGRALVNRILRAAQDGTPFRVVVLMPLMPAFEAEVDSKDASTLRMVMNYQFISIARGEDSIYARLQAAGLRPEDYITFYGLRNYDVIHAARPNVVPNYDPSPLEHDGTLANSDDGESVSLIPATENVSTATNALEIAAPIPDNISADMLTGQSNENDKTPSGNAMPTTDQLLANAVKVADKQIAAGWQYVTELTYIHTKLMIVDDQVVICGSANINDRSMEGNRDSEICVIVEDTDVVETRMAGQEWKAGKFAHTLRMQLMREHCGLLPETDMRLLKHFPTPTYTPGTLAEMLEQSGVDGCLFNEMDETAQALVDPLSEKFSDVFNGTAARNTQCFREVFHCVPDDTVTTMEEYAAFVPKTTEVLRGHVADPEMSREKVEEVLGQVRGHIVEFPNQFLVKENLSAAYFSAENLMPVELFI</sequence>
<evidence type="ECO:0000256" key="6">
    <source>
        <dbReference type="ARBA" id="ARBA00023098"/>
    </source>
</evidence>
<dbReference type="InterPro" id="IPR016555">
    <property type="entry name" value="PLipase_D_euk"/>
</dbReference>
<evidence type="ECO:0000256" key="2">
    <source>
        <dbReference type="ARBA" id="ARBA00012027"/>
    </source>
</evidence>
<feature type="domain" description="PLD phosphodiesterase" evidence="7">
    <location>
        <begin position="133"/>
        <end position="160"/>
    </location>
</feature>
<dbReference type="GO" id="GO:0004630">
    <property type="term" value="F:phospholipase D activity"/>
    <property type="evidence" value="ECO:0007669"/>
    <property type="project" value="UniProtKB-EC"/>
</dbReference>
<dbReference type="SUPFAM" id="SSF56024">
    <property type="entry name" value="Phospholipase D/nuclease"/>
    <property type="match status" value="2"/>
</dbReference>
<dbReference type="AlphaFoldDB" id="A0A4P9XXI1"/>
<dbReference type="GO" id="GO:0009395">
    <property type="term" value="P:phospholipid catabolic process"/>
    <property type="evidence" value="ECO:0007669"/>
    <property type="project" value="TreeGrafter"/>
</dbReference>
<dbReference type="EC" id="3.1.4.4" evidence="2"/>
<evidence type="ECO:0000256" key="1">
    <source>
        <dbReference type="ARBA" id="ARBA00000798"/>
    </source>
</evidence>
<protein>
    <recommendedName>
        <fullName evidence="2">phospholipase D</fullName>
        <ecNumber evidence="2">3.1.4.4</ecNumber>
    </recommendedName>
</protein>
<keyword evidence="6" id="KW-0443">Lipid metabolism</keyword>
<dbReference type="PIRSF" id="PIRSF009376">
    <property type="entry name" value="Phospholipase_D_euk"/>
    <property type="match status" value="1"/>
</dbReference>